<dbReference type="InterPro" id="IPR029061">
    <property type="entry name" value="THDP-binding"/>
</dbReference>
<dbReference type="InterPro" id="IPR009014">
    <property type="entry name" value="Transketo_C/PFOR_II"/>
</dbReference>
<proteinExistence type="inferred from homology"/>
<comment type="similarity">
    <text evidence="2">Belongs to the transketolase family.</text>
</comment>
<dbReference type="AlphaFoldDB" id="A0A554JE08"/>
<sequence>MLLNPDLYSPDVATAATRDGFGQALVELAAAQKRVVGLTADLTESVRMAEFAEHFPERFFEMGVAEQNMIGVAAGLAANGLIPFAASYATFSPGRSLDQIRTSVAISNLNVKIIGAHAGLSVGPDGATHQALEDIALMRTLPNMVVVSPADNLEAAKATLAIGKHVGPSYLRLHREASPIITTGSTPFTLGKMSVLRDGESVAILATGPILFQALLAAKILAQRKIQATVVNVSTIKPLDTVTLARLARNLPAMVVVEEHQSAGGLFGAIAEWSVANHPLPIASVGVADRFGQSGKVDELYEEYGLKAGQICLVVERLLKSLKVAR</sequence>
<dbReference type="GO" id="GO:0016740">
    <property type="term" value="F:transferase activity"/>
    <property type="evidence" value="ECO:0007669"/>
    <property type="project" value="UniProtKB-KW"/>
</dbReference>
<dbReference type="Gene3D" id="3.40.50.920">
    <property type="match status" value="1"/>
</dbReference>
<reference evidence="6 7" key="1">
    <citation type="submission" date="2017-08" db="EMBL/GenBank/DDBJ databases">
        <title>Mechanisms for carbon and nitrogen cycling indicate functional differentiation within the Candidate Phyla Radiation.</title>
        <authorList>
            <person name="Danczak R.E."/>
            <person name="Johnston M.D."/>
            <person name="Kenah C."/>
            <person name="Slattery M."/>
            <person name="Wrighton K.C."/>
            <person name="Wilkins M.J."/>
        </authorList>
    </citation>
    <scope>NUCLEOTIDE SEQUENCE [LARGE SCALE GENOMIC DNA]</scope>
    <source>
        <strain evidence="6">Gr01-1014_85</strain>
    </source>
</reference>
<dbReference type="FunFam" id="3.40.50.970:FF:000129">
    <property type="entry name" value="Transketolase"/>
    <property type="match status" value="1"/>
</dbReference>
<dbReference type="PANTHER" id="PTHR43825:SF1">
    <property type="entry name" value="TRANSKETOLASE-LIKE PYRIMIDINE-BINDING DOMAIN-CONTAINING PROTEIN"/>
    <property type="match status" value="1"/>
</dbReference>
<gene>
    <name evidence="6" type="ORF">CEO22_11</name>
</gene>
<comment type="caution">
    <text evidence="6">The sequence shown here is derived from an EMBL/GenBank/DDBJ whole genome shotgun (WGS) entry which is preliminary data.</text>
</comment>
<dbReference type="Pfam" id="PF02780">
    <property type="entry name" value="Transketolase_C"/>
    <property type="match status" value="1"/>
</dbReference>
<evidence type="ECO:0000256" key="1">
    <source>
        <dbReference type="ARBA" id="ARBA00001964"/>
    </source>
</evidence>
<dbReference type="PROSITE" id="PS00802">
    <property type="entry name" value="TRANSKETOLASE_2"/>
    <property type="match status" value="1"/>
</dbReference>
<dbReference type="InterPro" id="IPR033248">
    <property type="entry name" value="Transketolase_C"/>
</dbReference>
<dbReference type="SUPFAM" id="SSF52922">
    <property type="entry name" value="TK C-terminal domain-like"/>
    <property type="match status" value="1"/>
</dbReference>
<name>A0A554JE08_9BACT</name>
<organism evidence="6 7">
    <name type="scientific">Candidatus Berkelbacteria bacterium Gr01-1014_85</name>
    <dbReference type="NCBI Taxonomy" id="2017150"/>
    <lineage>
        <taxon>Bacteria</taxon>
        <taxon>Candidatus Berkelbacteria</taxon>
    </lineage>
</organism>
<dbReference type="CDD" id="cd07033">
    <property type="entry name" value="TPP_PYR_DXS_TK_like"/>
    <property type="match status" value="1"/>
</dbReference>
<dbReference type="Gene3D" id="3.40.50.970">
    <property type="match status" value="1"/>
</dbReference>
<dbReference type="Proteomes" id="UP000316253">
    <property type="component" value="Unassembled WGS sequence"/>
</dbReference>
<dbReference type="InterPro" id="IPR020826">
    <property type="entry name" value="Transketolase_BS"/>
</dbReference>
<accession>A0A554JE08</accession>
<evidence type="ECO:0000256" key="3">
    <source>
        <dbReference type="ARBA" id="ARBA00022679"/>
    </source>
</evidence>
<dbReference type="SMART" id="SM00861">
    <property type="entry name" value="Transket_pyr"/>
    <property type="match status" value="1"/>
</dbReference>
<comment type="cofactor">
    <cofactor evidence="1">
        <name>thiamine diphosphate</name>
        <dbReference type="ChEBI" id="CHEBI:58937"/>
    </cofactor>
</comment>
<keyword evidence="4" id="KW-0786">Thiamine pyrophosphate</keyword>
<dbReference type="EMBL" id="VMFD01000001">
    <property type="protein sequence ID" value="TSC66605.1"/>
    <property type="molecule type" value="Genomic_DNA"/>
</dbReference>
<dbReference type="InterPro" id="IPR005475">
    <property type="entry name" value="Transketolase-like_Pyr-bd"/>
</dbReference>
<feature type="domain" description="Transketolase-like pyrimidine-binding" evidence="5">
    <location>
        <begin position="15"/>
        <end position="180"/>
    </location>
</feature>
<keyword evidence="3" id="KW-0808">Transferase</keyword>
<dbReference type="InterPro" id="IPR051157">
    <property type="entry name" value="PDH/Transketolase"/>
</dbReference>
<evidence type="ECO:0000313" key="6">
    <source>
        <dbReference type="EMBL" id="TSC66605.1"/>
    </source>
</evidence>
<dbReference type="SUPFAM" id="SSF52518">
    <property type="entry name" value="Thiamin diphosphate-binding fold (THDP-binding)"/>
    <property type="match status" value="1"/>
</dbReference>
<evidence type="ECO:0000256" key="4">
    <source>
        <dbReference type="ARBA" id="ARBA00023052"/>
    </source>
</evidence>
<protein>
    <submittedName>
        <fullName evidence="6">Transketolase</fullName>
    </submittedName>
</protein>
<evidence type="ECO:0000256" key="2">
    <source>
        <dbReference type="ARBA" id="ARBA00007131"/>
    </source>
</evidence>
<evidence type="ECO:0000259" key="5">
    <source>
        <dbReference type="SMART" id="SM00861"/>
    </source>
</evidence>
<dbReference type="PANTHER" id="PTHR43825">
    <property type="entry name" value="PYRUVATE DEHYDROGENASE E1 COMPONENT"/>
    <property type="match status" value="1"/>
</dbReference>
<evidence type="ECO:0000313" key="7">
    <source>
        <dbReference type="Proteomes" id="UP000316253"/>
    </source>
</evidence>
<dbReference type="Pfam" id="PF02779">
    <property type="entry name" value="Transket_pyr"/>
    <property type="match status" value="1"/>
</dbReference>